<dbReference type="Proteomes" id="UP000199387">
    <property type="component" value="Unassembled WGS sequence"/>
</dbReference>
<keyword evidence="3 6" id="KW-1133">Transmembrane helix</keyword>
<proteinExistence type="predicted"/>
<dbReference type="NCBIfam" id="TIGR03061">
    <property type="entry name" value="pip_yhgE_Nterm"/>
    <property type="match status" value="1"/>
</dbReference>
<feature type="transmembrane region" description="Helical" evidence="6">
    <location>
        <begin position="592"/>
        <end position="615"/>
    </location>
</feature>
<dbReference type="Gene3D" id="1.10.287.950">
    <property type="entry name" value="Methyl-accepting chemotaxis protein"/>
    <property type="match status" value="1"/>
</dbReference>
<feature type="transmembrane region" description="Helical" evidence="6">
    <location>
        <begin position="24"/>
        <end position="47"/>
    </location>
</feature>
<dbReference type="Gene3D" id="3.40.1710.10">
    <property type="entry name" value="abc type-2 transporter like domain"/>
    <property type="match status" value="1"/>
</dbReference>
<keyword evidence="5" id="KW-0175">Coiled coil</keyword>
<evidence type="ECO:0000259" key="7">
    <source>
        <dbReference type="Pfam" id="PF12698"/>
    </source>
</evidence>
<dbReference type="PANTHER" id="PTHR43077:SF5">
    <property type="entry name" value="PHAGE INFECTION PROTEIN"/>
    <property type="match status" value="1"/>
</dbReference>
<keyword evidence="9" id="KW-1185">Reference proteome</keyword>
<sequence>MGLWRKGKTNRLGLHEMLSRERKLAIVLLGIICIPMIYSSIYLTAFFDPYEELEALPVAVVNEDEGAETDGEKIDVGKEMVDHLKDNDAFDWKFVDRTDMEEGLEKDRYHLAVVIPEDFSERAVSLKDPQPMKGQLEYHVNQGANYLSSMIGDQMIQELKDQVEEKLTQTYAEIFFDQVEQSADNLDRAQEGSSKLAAATEEAEEATGQLVDGASQLSSGVTRLAAAIDRVQQGVTKLWTGLKSGEEGADQLVSGANKLEDGLDQLQAGSEKGMKDIPRLKEGAEQIRDGIGQFKDIIHNPRLEQGAGAISEIAGKLEGNSDEADRLYHRILKKHPELADDPEMAELKQRLEENEEKHESLLSRAEHLEKDLKQAQSSVDRMYNGQTEVVNGIGALEDGMKEQLAAVKQLHSGASLLSTKLTELSEGLHRLEAGAEELNGGTLQLAQAPEKLSAGVAKLSDGMKQLAAGMEEISDGQSSLSDKLAEGVDQAREALQGKEDKEEQMASPLQVEKHNLHEVPNYGTGFAPYFISLSLWVGAMVLFTILDGKRPILGNDQRPFSSLSTFLISSLQSLLLIWVLIHLVGIQPVHEGWLYLFTLLIGVVFTAINHFLVAAFKDVGRFFAILILMFQLTATSGTYAVNLSPEFFQVIHPYLPMTYSIEGLRAAISTGDSEVILQNANILLGFGIGAWLLRLLVHQLPKVLPAKFLCSNGKG</sequence>
<feature type="domain" description="ABC-2 type transporter transmembrane" evidence="7">
    <location>
        <begin position="563"/>
        <end position="693"/>
    </location>
</feature>
<feature type="coiled-coil region" evidence="5">
    <location>
        <begin position="344"/>
        <end position="378"/>
    </location>
</feature>
<dbReference type="GO" id="GO:0140359">
    <property type="term" value="F:ABC-type transporter activity"/>
    <property type="evidence" value="ECO:0007669"/>
    <property type="project" value="InterPro"/>
</dbReference>
<reference evidence="8 9" key="1">
    <citation type="submission" date="2016-10" db="EMBL/GenBank/DDBJ databases">
        <authorList>
            <person name="de Groot N.N."/>
        </authorList>
    </citation>
    <scope>NUCLEOTIDE SEQUENCE [LARGE SCALE GENOMIC DNA]</scope>
    <source>
        <strain evidence="8 9">DSM 45514</strain>
    </source>
</reference>
<evidence type="ECO:0000313" key="9">
    <source>
        <dbReference type="Proteomes" id="UP000199387"/>
    </source>
</evidence>
<keyword evidence="4 6" id="KW-0472">Membrane</keyword>
<feature type="transmembrane region" description="Helical" evidence="6">
    <location>
        <begin position="622"/>
        <end position="641"/>
    </location>
</feature>
<dbReference type="AlphaFoldDB" id="A0A1G6QV53"/>
<comment type="subcellular location">
    <subcellularLocation>
        <location evidence="1">Membrane</location>
        <topology evidence="1">Multi-pass membrane protein</topology>
    </subcellularLocation>
</comment>
<dbReference type="InterPro" id="IPR051328">
    <property type="entry name" value="T7SS_ABC-Transporter"/>
</dbReference>
<evidence type="ECO:0000313" key="8">
    <source>
        <dbReference type="EMBL" id="SDC96260.1"/>
    </source>
</evidence>
<dbReference type="InterPro" id="IPR023908">
    <property type="entry name" value="xxxLxxG_rpt"/>
</dbReference>
<dbReference type="GO" id="GO:0016020">
    <property type="term" value="C:membrane"/>
    <property type="evidence" value="ECO:0007669"/>
    <property type="project" value="UniProtKB-SubCell"/>
</dbReference>
<dbReference type="NCBIfam" id="TIGR03062">
    <property type="entry name" value="pip_yhgE_Cterm"/>
    <property type="match status" value="1"/>
</dbReference>
<dbReference type="NCBIfam" id="TIGR03057">
    <property type="entry name" value="xxxLxxG_by_4"/>
    <property type="match status" value="3"/>
</dbReference>
<evidence type="ECO:0000256" key="6">
    <source>
        <dbReference type="SAM" id="Phobius"/>
    </source>
</evidence>
<dbReference type="Pfam" id="PF12698">
    <property type="entry name" value="ABC2_membrane_3"/>
    <property type="match status" value="2"/>
</dbReference>
<dbReference type="SUPFAM" id="SSF58104">
    <property type="entry name" value="Methyl-accepting chemotaxis protein (MCP) signaling domain"/>
    <property type="match status" value="1"/>
</dbReference>
<name>A0A1G6QV53_9BACL</name>
<protein>
    <submittedName>
        <fullName evidence="8">Putative membrane protein</fullName>
    </submittedName>
</protein>
<gene>
    <name evidence="8" type="ORF">SAMN04488112_12424</name>
</gene>
<evidence type="ECO:0000256" key="3">
    <source>
        <dbReference type="ARBA" id="ARBA00022989"/>
    </source>
</evidence>
<evidence type="ECO:0000256" key="4">
    <source>
        <dbReference type="ARBA" id="ARBA00023136"/>
    </source>
</evidence>
<keyword evidence="2 6" id="KW-0812">Transmembrane</keyword>
<evidence type="ECO:0000256" key="5">
    <source>
        <dbReference type="SAM" id="Coils"/>
    </source>
</evidence>
<dbReference type="InterPro" id="IPR017501">
    <property type="entry name" value="Phage_infect_YhgE_C"/>
</dbReference>
<dbReference type="EMBL" id="FMZA01000024">
    <property type="protein sequence ID" value="SDC96260.1"/>
    <property type="molecule type" value="Genomic_DNA"/>
</dbReference>
<organism evidence="8 9">
    <name type="scientific">Melghirimyces thermohalophilus</name>
    <dbReference type="NCBI Taxonomy" id="1236220"/>
    <lineage>
        <taxon>Bacteria</taxon>
        <taxon>Bacillati</taxon>
        <taxon>Bacillota</taxon>
        <taxon>Bacilli</taxon>
        <taxon>Bacillales</taxon>
        <taxon>Thermoactinomycetaceae</taxon>
        <taxon>Melghirimyces</taxon>
    </lineage>
</organism>
<dbReference type="InterPro" id="IPR013525">
    <property type="entry name" value="ABC2_TM"/>
</dbReference>
<feature type="domain" description="ABC-2 type transporter transmembrane" evidence="7">
    <location>
        <begin position="28"/>
        <end position="160"/>
    </location>
</feature>
<feature type="transmembrane region" description="Helical" evidence="6">
    <location>
        <begin position="680"/>
        <end position="697"/>
    </location>
</feature>
<accession>A0A1G6QV53</accession>
<dbReference type="PANTHER" id="PTHR43077">
    <property type="entry name" value="TRANSPORT PERMEASE YVFS-RELATED"/>
    <property type="match status" value="1"/>
</dbReference>
<evidence type="ECO:0000256" key="1">
    <source>
        <dbReference type="ARBA" id="ARBA00004141"/>
    </source>
</evidence>
<feature type="transmembrane region" description="Helical" evidence="6">
    <location>
        <begin position="526"/>
        <end position="546"/>
    </location>
</feature>
<dbReference type="RefSeq" id="WP_176758019.1">
    <property type="nucleotide sequence ID" value="NZ_FMZA01000024.1"/>
</dbReference>
<dbReference type="InterPro" id="IPR017500">
    <property type="entry name" value="Phage_infect_YhgE_N"/>
</dbReference>
<evidence type="ECO:0000256" key="2">
    <source>
        <dbReference type="ARBA" id="ARBA00022692"/>
    </source>
</evidence>
<feature type="transmembrane region" description="Helical" evidence="6">
    <location>
        <begin position="566"/>
        <end position="586"/>
    </location>
</feature>